<dbReference type="GO" id="GO:0003677">
    <property type="term" value="F:DNA binding"/>
    <property type="evidence" value="ECO:0007669"/>
    <property type="project" value="InterPro"/>
</dbReference>
<dbReference type="PATRIC" id="fig|1439726.3.peg.345"/>
<dbReference type="SMART" id="SM00866">
    <property type="entry name" value="UTRA"/>
    <property type="match status" value="1"/>
</dbReference>
<dbReference type="AlphaFoldDB" id="A0A1E3HA98"/>
<dbReference type="InterPro" id="IPR011663">
    <property type="entry name" value="UTRA"/>
</dbReference>
<dbReference type="Pfam" id="PF07702">
    <property type="entry name" value="UTRA"/>
    <property type="match status" value="1"/>
</dbReference>
<evidence type="ECO:0000313" key="3">
    <source>
        <dbReference type="Proteomes" id="UP000094622"/>
    </source>
</evidence>
<comment type="caution">
    <text evidence="2">The sequence shown here is derived from an EMBL/GenBank/DDBJ whole genome shotgun (WGS) entry which is preliminary data.</text>
</comment>
<evidence type="ECO:0000313" key="2">
    <source>
        <dbReference type="EMBL" id="ODN72401.1"/>
    </source>
</evidence>
<sequence>MIALAEIPAAPEIADRLGLALGAPVFHSLIVHRENDVPVQLEDRHVAPAQAPGYLAQDFVRSTPNAFLSAVAPLSHAEHAVEAVLPQPWECRLLAIARTDPCLLVHRRTFAGLAPVSLARLVYPGGRYRLEGRFSGASAG</sequence>
<dbReference type="InterPro" id="IPR050679">
    <property type="entry name" value="Bact_HTH_transcr_reg"/>
</dbReference>
<dbReference type="PANTHER" id="PTHR44846:SF16">
    <property type="entry name" value="TRANSCRIPTIONAL REGULATOR PHNF-RELATED"/>
    <property type="match status" value="1"/>
</dbReference>
<feature type="domain" description="UbiC transcription regulator-associated" evidence="1">
    <location>
        <begin position="3"/>
        <end position="129"/>
    </location>
</feature>
<evidence type="ECO:0000259" key="1">
    <source>
        <dbReference type="SMART" id="SM00866"/>
    </source>
</evidence>
<dbReference type="InterPro" id="IPR028978">
    <property type="entry name" value="Chorismate_lyase_/UTRA_dom_sf"/>
</dbReference>
<keyword evidence="3" id="KW-1185">Reference proteome</keyword>
<dbReference type="Proteomes" id="UP000094622">
    <property type="component" value="Unassembled WGS sequence"/>
</dbReference>
<dbReference type="Gene3D" id="3.40.1410.10">
    <property type="entry name" value="Chorismate lyase-like"/>
    <property type="match status" value="1"/>
</dbReference>
<name>A0A1E3HA98_9HYPH</name>
<dbReference type="PANTHER" id="PTHR44846">
    <property type="entry name" value="MANNOSYL-D-GLYCERATE TRANSPORT/METABOLISM SYSTEM REPRESSOR MNGR-RELATED"/>
    <property type="match status" value="1"/>
</dbReference>
<proteinExistence type="predicted"/>
<organism evidence="2 3">
    <name type="scientific">Methylobrevis pamukkalensis</name>
    <dbReference type="NCBI Taxonomy" id="1439726"/>
    <lineage>
        <taxon>Bacteria</taxon>
        <taxon>Pseudomonadati</taxon>
        <taxon>Pseudomonadota</taxon>
        <taxon>Alphaproteobacteria</taxon>
        <taxon>Hyphomicrobiales</taxon>
        <taxon>Pleomorphomonadaceae</taxon>
        <taxon>Methylobrevis</taxon>
    </lineage>
</organism>
<dbReference type="EMBL" id="MCRJ01000003">
    <property type="protein sequence ID" value="ODN72401.1"/>
    <property type="molecule type" value="Genomic_DNA"/>
</dbReference>
<dbReference type="GO" id="GO:0006355">
    <property type="term" value="P:regulation of DNA-templated transcription"/>
    <property type="evidence" value="ECO:0007669"/>
    <property type="project" value="InterPro"/>
</dbReference>
<dbReference type="SUPFAM" id="SSF64288">
    <property type="entry name" value="Chorismate lyase-like"/>
    <property type="match status" value="1"/>
</dbReference>
<reference evidence="2 3" key="1">
    <citation type="submission" date="2016-07" db="EMBL/GenBank/DDBJ databases">
        <title>Draft Genome Sequence of Methylobrevis pamukkalensis PK2.</title>
        <authorList>
            <person name="Vasilenko O.V."/>
            <person name="Doronina N.V."/>
            <person name="Shmareva M.N."/>
            <person name="Tarlachkov S.V."/>
            <person name="Mustakhimov I."/>
            <person name="Trotsenko Y.A."/>
        </authorList>
    </citation>
    <scope>NUCLEOTIDE SEQUENCE [LARGE SCALE GENOMIC DNA]</scope>
    <source>
        <strain evidence="2 3">PK2</strain>
    </source>
</reference>
<accession>A0A1E3HA98</accession>
<gene>
    <name evidence="2" type="ORF">A6302_00328</name>
</gene>
<protein>
    <submittedName>
        <fullName evidence="2">UTRA domain protein</fullName>
    </submittedName>
</protein>